<dbReference type="PIRSF" id="PIRSF015601">
    <property type="entry name" value="MTase_slr0722"/>
    <property type="match status" value="1"/>
</dbReference>
<evidence type="ECO:0000259" key="13">
    <source>
        <dbReference type="Pfam" id="PF04452"/>
    </source>
</evidence>
<evidence type="ECO:0000256" key="7">
    <source>
        <dbReference type="ARBA" id="ARBA00022603"/>
    </source>
</evidence>
<dbReference type="Gene3D" id="3.40.1280.10">
    <property type="match status" value="1"/>
</dbReference>
<proteinExistence type="inferred from homology"/>
<evidence type="ECO:0000256" key="9">
    <source>
        <dbReference type="ARBA" id="ARBA00022691"/>
    </source>
</evidence>
<comment type="catalytic activity">
    <reaction evidence="11 12">
        <text>uridine(1498) in 16S rRNA + S-adenosyl-L-methionine = N(3)-methyluridine(1498) in 16S rRNA + S-adenosyl-L-homocysteine + H(+)</text>
        <dbReference type="Rhea" id="RHEA:42920"/>
        <dbReference type="Rhea" id="RHEA-COMP:10283"/>
        <dbReference type="Rhea" id="RHEA-COMP:10284"/>
        <dbReference type="ChEBI" id="CHEBI:15378"/>
        <dbReference type="ChEBI" id="CHEBI:57856"/>
        <dbReference type="ChEBI" id="CHEBI:59789"/>
        <dbReference type="ChEBI" id="CHEBI:65315"/>
        <dbReference type="ChEBI" id="CHEBI:74502"/>
        <dbReference type="EC" id="2.1.1.193"/>
    </reaction>
</comment>
<dbReference type="InterPro" id="IPR029026">
    <property type="entry name" value="tRNA_m1G_MTases_N"/>
</dbReference>
<dbReference type="PANTHER" id="PTHR30027">
    <property type="entry name" value="RIBOSOMAL RNA SMALL SUBUNIT METHYLTRANSFERASE E"/>
    <property type="match status" value="1"/>
</dbReference>
<keyword evidence="9 12" id="KW-0949">S-adenosyl-L-methionine</keyword>
<comment type="function">
    <text evidence="10 12">Specifically methylates the N3 position of the uracil ring of uridine 1498 (m3U1498) in 16S rRNA. Acts on the fully assembled 30S ribosomal subunit.</text>
</comment>
<dbReference type="SUPFAM" id="SSF88697">
    <property type="entry name" value="PUA domain-like"/>
    <property type="match status" value="1"/>
</dbReference>
<keyword evidence="5 12" id="KW-0963">Cytoplasm</keyword>
<evidence type="ECO:0000256" key="6">
    <source>
        <dbReference type="ARBA" id="ARBA00022552"/>
    </source>
</evidence>
<dbReference type="NCBIfam" id="TIGR00046">
    <property type="entry name" value="RsmE family RNA methyltransferase"/>
    <property type="match status" value="1"/>
</dbReference>
<dbReference type="SUPFAM" id="SSF75217">
    <property type="entry name" value="alpha/beta knot"/>
    <property type="match status" value="1"/>
</dbReference>
<dbReference type="EMBL" id="FNZX01000004">
    <property type="protein sequence ID" value="SEK31562.1"/>
    <property type="molecule type" value="Genomic_DNA"/>
</dbReference>
<evidence type="ECO:0000313" key="16">
    <source>
        <dbReference type="Proteomes" id="UP000182321"/>
    </source>
</evidence>
<organism evidence="15 16">
    <name type="scientific">Pseudobutyrivibrio ruminis</name>
    <dbReference type="NCBI Taxonomy" id="46206"/>
    <lineage>
        <taxon>Bacteria</taxon>
        <taxon>Bacillati</taxon>
        <taxon>Bacillota</taxon>
        <taxon>Clostridia</taxon>
        <taxon>Lachnospirales</taxon>
        <taxon>Lachnospiraceae</taxon>
        <taxon>Pseudobutyrivibrio</taxon>
    </lineage>
</organism>
<evidence type="ECO:0000259" key="14">
    <source>
        <dbReference type="Pfam" id="PF20260"/>
    </source>
</evidence>
<dbReference type="CDD" id="cd18084">
    <property type="entry name" value="RsmE-like"/>
    <property type="match status" value="1"/>
</dbReference>
<dbReference type="EC" id="2.1.1.193" evidence="3 12"/>
<evidence type="ECO:0000256" key="4">
    <source>
        <dbReference type="ARBA" id="ARBA00013673"/>
    </source>
</evidence>
<dbReference type="Gene3D" id="2.40.240.20">
    <property type="entry name" value="Hypothetical PUA domain-like, domain 1"/>
    <property type="match status" value="1"/>
</dbReference>
<dbReference type="GO" id="GO:0005737">
    <property type="term" value="C:cytoplasm"/>
    <property type="evidence" value="ECO:0007669"/>
    <property type="project" value="UniProtKB-SubCell"/>
</dbReference>
<keyword evidence="16" id="KW-1185">Reference proteome</keyword>
<dbReference type="Proteomes" id="UP000182321">
    <property type="component" value="Unassembled WGS sequence"/>
</dbReference>
<protein>
    <recommendedName>
        <fullName evidence="4 12">Ribosomal RNA small subunit methyltransferase E</fullName>
        <ecNumber evidence="3 12">2.1.1.193</ecNumber>
    </recommendedName>
</protein>
<feature type="domain" description="Ribosomal RNA small subunit methyltransferase E methyltransferase" evidence="13">
    <location>
        <begin position="71"/>
        <end position="236"/>
    </location>
</feature>
<evidence type="ECO:0000256" key="5">
    <source>
        <dbReference type="ARBA" id="ARBA00022490"/>
    </source>
</evidence>
<gene>
    <name evidence="15" type="ORF">SAMN02910377_00562</name>
</gene>
<dbReference type="PANTHER" id="PTHR30027:SF3">
    <property type="entry name" value="16S RRNA (URACIL(1498)-N(3))-METHYLTRANSFERASE"/>
    <property type="match status" value="1"/>
</dbReference>
<comment type="similarity">
    <text evidence="2 12">Belongs to the RNA methyltransferase RsmE family.</text>
</comment>
<dbReference type="InterPro" id="IPR046886">
    <property type="entry name" value="RsmE_MTase_dom"/>
</dbReference>
<evidence type="ECO:0000256" key="8">
    <source>
        <dbReference type="ARBA" id="ARBA00022679"/>
    </source>
</evidence>
<dbReference type="InterPro" id="IPR029028">
    <property type="entry name" value="Alpha/beta_knot_MTases"/>
</dbReference>
<comment type="subcellular location">
    <subcellularLocation>
        <location evidence="1 12">Cytoplasm</location>
    </subcellularLocation>
</comment>
<evidence type="ECO:0000313" key="15">
    <source>
        <dbReference type="EMBL" id="SEK31562.1"/>
    </source>
</evidence>
<name>A0A1H7G439_9FIRM</name>
<dbReference type="Pfam" id="PF20260">
    <property type="entry name" value="PUA_4"/>
    <property type="match status" value="1"/>
</dbReference>
<dbReference type="Pfam" id="PF04452">
    <property type="entry name" value="Methyltrans_RNA"/>
    <property type="match status" value="1"/>
</dbReference>
<keyword evidence="7 12" id="KW-0489">Methyltransferase</keyword>
<keyword evidence="6 12" id="KW-0698">rRNA processing</keyword>
<feature type="domain" description="Ribosomal RNA small subunit methyltransferase E PUA-like" evidence="14">
    <location>
        <begin position="17"/>
        <end position="60"/>
    </location>
</feature>
<dbReference type="InterPro" id="IPR046887">
    <property type="entry name" value="RsmE_PUA-like"/>
</dbReference>
<evidence type="ECO:0000256" key="11">
    <source>
        <dbReference type="ARBA" id="ARBA00047944"/>
    </source>
</evidence>
<evidence type="ECO:0000256" key="12">
    <source>
        <dbReference type="PIRNR" id="PIRNR015601"/>
    </source>
</evidence>
<dbReference type="GO" id="GO:0070042">
    <property type="term" value="F:rRNA (uridine-N3-)-methyltransferase activity"/>
    <property type="evidence" value="ECO:0007669"/>
    <property type="project" value="TreeGrafter"/>
</dbReference>
<accession>A0A1H7G439</accession>
<reference evidence="16" key="1">
    <citation type="submission" date="2016-10" db="EMBL/GenBank/DDBJ databases">
        <authorList>
            <person name="Varghese N."/>
        </authorList>
    </citation>
    <scope>NUCLEOTIDE SEQUENCE [LARGE SCALE GENOMIC DNA]</scope>
    <source>
        <strain evidence="16">ACV-9</strain>
    </source>
</reference>
<evidence type="ECO:0000256" key="10">
    <source>
        <dbReference type="ARBA" id="ARBA00025699"/>
    </source>
</evidence>
<dbReference type="RefSeq" id="WP_074789003.1">
    <property type="nucleotide sequence ID" value="NZ_FNZX01000004.1"/>
</dbReference>
<sequence length="246" mass="27622">MQQIFVNEEPIEGRFTVTGDDMHHLVRVVRIKKGEIIRVSTAAGNNYLCAVSDILDKELLVDVNEQVNSTELSNKIYLFQAIPKGDKMETIIEKTVELGVYEIIPVQMKNCIVKLDDKKKKNKLSRYQTVALTAAKQSKRSIVPAIHDVLSFKEAMEFAANLDLLLLPYESKNGMKDTYDVINGLQKGQSVGIFIGPEGGFDESEIELVKDKCKLISLGRRILRTETAAICSLSMLMLKSEELELQ</sequence>
<dbReference type="InterPro" id="IPR006700">
    <property type="entry name" value="RsmE"/>
</dbReference>
<evidence type="ECO:0000256" key="3">
    <source>
        <dbReference type="ARBA" id="ARBA00012328"/>
    </source>
</evidence>
<dbReference type="AlphaFoldDB" id="A0A1H7G439"/>
<keyword evidence="8 12" id="KW-0808">Transferase</keyword>
<dbReference type="GO" id="GO:0070475">
    <property type="term" value="P:rRNA base methylation"/>
    <property type="evidence" value="ECO:0007669"/>
    <property type="project" value="TreeGrafter"/>
</dbReference>
<dbReference type="InterPro" id="IPR015947">
    <property type="entry name" value="PUA-like_sf"/>
</dbReference>
<evidence type="ECO:0000256" key="1">
    <source>
        <dbReference type="ARBA" id="ARBA00004496"/>
    </source>
</evidence>
<evidence type="ECO:0000256" key="2">
    <source>
        <dbReference type="ARBA" id="ARBA00005528"/>
    </source>
</evidence>